<accession>A0A480F1H6</accession>
<dbReference type="EMBL" id="DQIR01040401">
    <property type="protein sequence ID" value="HCZ95876.1"/>
    <property type="molecule type" value="Transcribed_RNA"/>
</dbReference>
<sequence>MCLGCNPKKIFFFNGLNASVFGAFDCFSFVCSCSFSHTSSDVLVYITRLWMPYVRSRLCFILVTHLDSVRDWFSALIRWAASRHDSRDGVAPSQCVGFLGAQEFREASMLCMAETPASSCLLQPPGISLLLTAPLVLSSVKLCRLVFGTHCLAEHW</sequence>
<reference evidence="1" key="1">
    <citation type="journal article" date="2019" name="PeerJ">
        <title>Genes of the pig, Sus scrofa, reconstructed with EvidentialGene.</title>
        <authorList>
            <person name="Gilbert D.G."/>
        </authorList>
    </citation>
    <scope>NUCLEOTIDE SEQUENCE</scope>
</reference>
<protein>
    <submittedName>
        <fullName evidence="1">Anion exchange protein 2 isoform X1</fullName>
    </submittedName>
</protein>
<name>A0A480F1H6_PIG</name>
<evidence type="ECO:0000313" key="1">
    <source>
        <dbReference type="EMBL" id="HCZ93843.1"/>
    </source>
</evidence>
<dbReference type="AlphaFoldDB" id="A0A480F1H6"/>
<proteinExistence type="predicted"/>
<organism evidence="1">
    <name type="scientific">Sus scrofa</name>
    <name type="common">Pig</name>
    <dbReference type="NCBI Taxonomy" id="9823"/>
    <lineage>
        <taxon>Eukaryota</taxon>
        <taxon>Metazoa</taxon>
        <taxon>Chordata</taxon>
        <taxon>Craniata</taxon>
        <taxon>Vertebrata</taxon>
        <taxon>Euteleostomi</taxon>
        <taxon>Mammalia</taxon>
        <taxon>Eutheria</taxon>
        <taxon>Laurasiatheria</taxon>
        <taxon>Artiodactyla</taxon>
        <taxon>Suina</taxon>
        <taxon>Suidae</taxon>
        <taxon>Sus</taxon>
    </lineage>
</organism>
<dbReference type="EMBL" id="DQIR01038368">
    <property type="protein sequence ID" value="HCZ93843.1"/>
    <property type="molecule type" value="Transcribed_RNA"/>
</dbReference>